<dbReference type="InterPro" id="IPR010281">
    <property type="entry name" value="DUF885"/>
</dbReference>
<keyword evidence="1" id="KW-0732">Signal</keyword>
<dbReference type="Proteomes" id="UP000295375">
    <property type="component" value="Unassembled WGS sequence"/>
</dbReference>
<name>A0A4R6UUL8_9GAMM</name>
<gene>
    <name evidence="2" type="ORF">EV696_104189</name>
</gene>
<sequence length="583" mass="66618">MSKFCSILLAVGLLFGQSAAANSAEAQFKALYKEEWQKRMEFYPSFAASLGDKEAAGQWTDWSQDAIDKRLSYWQSVQQRLQKIPVEKLSGAQRINYRIFADQIDNAISEIERGGYLMPFNSDTQFWADIIRDAADTECKTVQQCQRYLRWLQGMPKHLEQMTVLMRTGLHTGYSVPQVVLPGRDASIVAVLETDLQKSPFLPDLSALPIAQQQAMLDQLLPVIAEQVMPAFRQFLNFYRDEYVPNARADIAATAMPNGEAFYQAEIYRYTTLDWSAEKIHQIGLAEVKRIRDDMEQIRQQVNFLGDLPAFLNHLRTDAQFFAKTERELLSAATYWAKKIDGKLPQYFGKLPRQPYGVVPVPAEIAPTYTTGRYAGSNDPKKAGFYWVNTSKLDQRPLWALPALTLHEAVPGHHLQNALAAEQGEQPPFRRYSYISAYGEGWALYAEHLGVEMGIYETPYDHFGRLVYEMWRAARLVVDTGMHAKGWSRDQALQFMRDNTALSEHEITTEIDRYISWPAQALSYKLGEIKIREIRADAEKALGSKFDLRAFHDKLLSLGSVPLTVLEDEMRRWQQQQVKKADA</sequence>
<evidence type="ECO:0000256" key="1">
    <source>
        <dbReference type="SAM" id="SignalP"/>
    </source>
</evidence>
<comment type="caution">
    <text evidence="2">The sequence shown here is derived from an EMBL/GenBank/DDBJ whole genome shotgun (WGS) entry which is preliminary data.</text>
</comment>
<dbReference type="AlphaFoldDB" id="A0A4R6UUL8"/>
<evidence type="ECO:0000313" key="3">
    <source>
        <dbReference type="Proteomes" id="UP000295375"/>
    </source>
</evidence>
<accession>A0A4R6UUL8</accession>
<dbReference type="PANTHER" id="PTHR33361">
    <property type="entry name" value="GLR0591 PROTEIN"/>
    <property type="match status" value="1"/>
</dbReference>
<keyword evidence="3" id="KW-1185">Reference proteome</keyword>
<evidence type="ECO:0000313" key="2">
    <source>
        <dbReference type="EMBL" id="TDQ49483.1"/>
    </source>
</evidence>
<protein>
    <submittedName>
        <fullName evidence="2">Uncharacterized protein (DUF885 family)</fullName>
    </submittedName>
</protein>
<feature type="chain" id="PRO_5020567595" evidence="1">
    <location>
        <begin position="21"/>
        <end position="583"/>
    </location>
</feature>
<dbReference type="RefSeq" id="WP_133589112.1">
    <property type="nucleotide sequence ID" value="NZ_CP037953.1"/>
</dbReference>
<dbReference type="PANTHER" id="PTHR33361:SF2">
    <property type="entry name" value="DUF885 DOMAIN-CONTAINING PROTEIN"/>
    <property type="match status" value="1"/>
</dbReference>
<dbReference type="OrthoDB" id="9769898at2"/>
<dbReference type="Pfam" id="PF05960">
    <property type="entry name" value="DUF885"/>
    <property type="match status" value="1"/>
</dbReference>
<reference evidence="2 3" key="1">
    <citation type="submission" date="2019-03" db="EMBL/GenBank/DDBJ databases">
        <title>Genomic Encyclopedia of Type Strains, Phase IV (KMG-IV): sequencing the most valuable type-strain genomes for metagenomic binning, comparative biology and taxonomic classification.</title>
        <authorList>
            <person name="Goeker M."/>
        </authorList>
    </citation>
    <scope>NUCLEOTIDE SEQUENCE [LARGE SCALE GENOMIC DNA]</scope>
    <source>
        <strain evidence="2 3">DSM 103792</strain>
    </source>
</reference>
<proteinExistence type="predicted"/>
<dbReference type="EMBL" id="SNYM01000004">
    <property type="protein sequence ID" value="TDQ49483.1"/>
    <property type="molecule type" value="Genomic_DNA"/>
</dbReference>
<feature type="signal peptide" evidence="1">
    <location>
        <begin position="1"/>
        <end position="20"/>
    </location>
</feature>
<organism evidence="2 3">
    <name type="scientific">Permianibacter aggregans</name>
    <dbReference type="NCBI Taxonomy" id="1510150"/>
    <lineage>
        <taxon>Bacteria</taxon>
        <taxon>Pseudomonadati</taxon>
        <taxon>Pseudomonadota</taxon>
        <taxon>Gammaproteobacteria</taxon>
        <taxon>Pseudomonadales</taxon>
        <taxon>Pseudomonadaceae</taxon>
        <taxon>Permianibacter</taxon>
    </lineage>
</organism>